<dbReference type="Pfam" id="PF13306">
    <property type="entry name" value="LRR_5"/>
    <property type="match status" value="3"/>
</dbReference>
<name>A0A379EZ93_9BACT</name>
<dbReference type="InterPro" id="IPR032675">
    <property type="entry name" value="LRR_dom_sf"/>
</dbReference>
<evidence type="ECO:0000313" key="2">
    <source>
        <dbReference type="Proteomes" id="UP000254235"/>
    </source>
</evidence>
<dbReference type="OrthoDB" id="1057901at2"/>
<dbReference type="PANTHER" id="PTHR45661">
    <property type="entry name" value="SURFACE ANTIGEN"/>
    <property type="match status" value="1"/>
</dbReference>
<proteinExistence type="predicted"/>
<dbReference type="InterPro" id="IPR026906">
    <property type="entry name" value="LRR_5"/>
</dbReference>
<dbReference type="RefSeq" id="WP_115082764.1">
    <property type="nucleotide sequence ID" value="NZ_UGTP01000001.1"/>
</dbReference>
<accession>A0A379EZ93</accession>
<dbReference type="InterPro" id="IPR053139">
    <property type="entry name" value="Surface_bspA-like"/>
</dbReference>
<evidence type="ECO:0000313" key="1">
    <source>
        <dbReference type="EMBL" id="SUC11424.1"/>
    </source>
</evidence>
<dbReference type="GeneID" id="78570010"/>
<dbReference type="SUPFAM" id="SSF52058">
    <property type="entry name" value="L domain-like"/>
    <property type="match status" value="1"/>
</dbReference>
<dbReference type="AlphaFoldDB" id="A0A379EZ93"/>
<gene>
    <name evidence="1" type="ORF">NCTC13043_00270</name>
</gene>
<dbReference type="EMBL" id="UGTP01000001">
    <property type="protein sequence ID" value="SUC11424.1"/>
    <property type="molecule type" value="Genomic_DNA"/>
</dbReference>
<dbReference type="Proteomes" id="UP000254235">
    <property type="component" value="Unassembled WGS sequence"/>
</dbReference>
<evidence type="ECO:0008006" key="3">
    <source>
        <dbReference type="Google" id="ProtNLM"/>
    </source>
</evidence>
<sequence>MQIAKKTYYKGKGIFEGCVKLKVVDIGNFSVVPDSTFKDCKALEEVKQPVGNIYNEAFFGCISLKRIILSQNCQHIGISAFENCCNLEVLKKTETEQHNLGEILDRYERSGKMHECRRREIAKGKMQPSHLLLDIYRHALFRYDTILKTKRETYSFVYQVEIHPKAFKGCSRLKNFYGDEVFITGEETFANCSSLYAVFLTLTVSNHIYSDISLELLQTFENCEALYYCDISTHKNLIYDSDRVPEKWITTASRCECIAYRSKKEPMEFTSNVVIMKQAILKQTFRNCHQVVFINLSLSRVEGIIIHNETFSECKNLVYINTHRNQINRIEDNAFFNCNSLKLYWDVSRTELSKHALLGSNLKTLYGSRILISQ</sequence>
<protein>
    <recommendedName>
        <fullName evidence="3">Bacterial surface protein 26-residue repeat</fullName>
    </recommendedName>
</protein>
<dbReference type="Gene3D" id="3.80.10.10">
    <property type="entry name" value="Ribonuclease Inhibitor"/>
    <property type="match status" value="2"/>
</dbReference>
<dbReference type="PANTHER" id="PTHR45661:SF3">
    <property type="entry name" value="IG-LIKE DOMAIN-CONTAINING PROTEIN"/>
    <property type="match status" value="1"/>
</dbReference>
<reference evidence="1 2" key="1">
    <citation type="submission" date="2018-06" db="EMBL/GenBank/DDBJ databases">
        <authorList>
            <consortium name="Pathogen Informatics"/>
            <person name="Doyle S."/>
        </authorList>
    </citation>
    <scope>NUCLEOTIDE SEQUENCE [LARGE SCALE GENOMIC DNA]</scope>
    <source>
        <strain evidence="1 2">NCTC13043</strain>
    </source>
</reference>
<organism evidence="1 2">
    <name type="scientific">Prevotella pallens</name>
    <dbReference type="NCBI Taxonomy" id="60133"/>
    <lineage>
        <taxon>Bacteria</taxon>
        <taxon>Pseudomonadati</taxon>
        <taxon>Bacteroidota</taxon>
        <taxon>Bacteroidia</taxon>
        <taxon>Bacteroidales</taxon>
        <taxon>Prevotellaceae</taxon>
        <taxon>Prevotella</taxon>
    </lineage>
</organism>